<accession>A0ABT1F9M4</accession>
<dbReference type="GO" id="GO:0008168">
    <property type="term" value="F:methyltransferase activity"/>
    <property type="evidence" value="ECO:0007669"/>
    <property type="project" value="UniProtKB-KW"/>
</dbReference>
<name>A0ABT1F9M4_9GAMM</name>
<dbReference type="GO" id="GO:0032259">
    <property type="term" value="P:methylation"/>
    <property type="evidence" value="ECO:0007669"/>
    <property type="project" value="UniProtKB-KW"/>
</dbReference>
<organism evidence="2 3">
    <name type="scientific">Dyella lutea</name>
    <dbReference type="NCBI Taxonomy" id="2950441"/>
    <lineage>
        <taxon>Bacteria</taxon>
        <taxon>Pseudomonadati</taxon>
        <taxon>Pseudomonadota</taxon>
        <taxon>Gammaproteobacteria</taxon>
        <taxon>Lysobacterales</taxon>
        <taxon>Rhodanobacteraceae</taxon>
        <taxon>Dyella</taxon>
    </lineage>
</organism>
<protein>
    <submittedName>
        <fullName evidence="2">FkbM family methyltransferase</fullName>
    </submittedName>
</protein>
<reference evidence="2 3" key="1">
    <citation type="submission" date="2022-06" db="EMBL/GenBank/DDBJ databases">
        <title>Dyella sp. Sa strain:Sa Genome sequencing.</title>
        <authorList>
            <person name="Park S."/>
        </authorList>
    </citation>
    <scope>NUCLEOTIDE SEQUENCE [LARGE SCALE GENOMIC DNA]</scope>
    <source>
        <strain evidence="2 3">Sa</strain>
    </source>
</reference>
<dbReference type="InterPro" id="IPR052514">
    <property type="entry name" value="SAM-dependent_MTase"/>
</dbReference>
<dbReference type="InterPro" id="IPR006342">
    <property type="entry name" value="FkbM_mtfrase"/>
</dbReference>
<sequence>MDIRRVLNPLLKKIGFKGFGGFSPAWLAENSFELWLTRQALADELSRRMFDDALILKIVGYRRFYFPREEFSPIFEIVDDRPFSAEGLLSTYIGTPLRDFHVNTTGVPVRVIAADGMIDLLNAYRQYFICRDGLDFSPAPGEIILDCGACIGDVGVLFAGMVGPHGQVHMFDPMPAHVRVCRHQAKYNPNLEKVIHIVPMAVGSRSDFEGKSLPEDNHINPAARATSEMPFISIDDYVDSREIQIDYIKMDIEGGEIPALEGAAKTIASQKPRLAISAYHKEDDLWTIRKKILSLNPDYQLHFGHHTPVQWESVIYAIPKTRHQATRTMPQRDS</sequence>
<dbReference type="Pfam" id="PF05050">
    <property type="entry name" value="Methyltransf_21"/>
    <property type="match status" value="1"/>
</dbReference>
<dbReference type="InterPro" id="IPR029063">
    <property type="entry name" value="SAM-dependent_MTases_sf"/>
</dbReference>
<keyword evidence="2" id="KW-0489">Methyltransferase</keyword>
<dbReference type="SUPFAM" id="SSF53335">
    <property type="entry name" value="S-adenosyl-L-methionine-dependent methyltransferases"/>
    <property type="match status" value="1"/>
</dbReference>
<dbReference type="Gene3D" id="3.40.50.150">
    <property type="entry name" value="Vaccinia Virus protein VP39"/>
    <property type="match status" value="1"/>
</dbReference>
<dbReference type="Proteomes" id="UP001204615">
    <property type="component" value="Unassembled WGS sequence"/>
</dbReference>
<keyword evidence="3" id="KW-1185">Reference proteome</keyword>
<feature type="domain" description="Methyltransferase FkbM" evidence="1">
    <location>
        <begin position="146"/>
        <end position="282"/>
    </location>
</feature>
<evidence type="ECO:0000259" key="1">
    <source>
        <dbReference type="Pfam" id="PF05050"/>
    </source>
</evidence>
<proteinExistence type="predicted"/>
<dbReference type="RefSeq" id="WP_253565915.1">
    <property type="nucleotide sequence ID" value="NZ_JAMZEK010000002.1"/>
</dbReference>
<dbReference type="PANTHER" id="PTHR34203:SF15">
    <property type="entry name" value="SLL1173 PROTEIN"/>
    <property type="match status" value="1"/>
</dbReference>
<comment type="caution">
    <text evidence="2">The sequence shown here is derived from an EMBL/GenBank/DDBJ whole genome shotgun (WGS) entry which is preliminary data.</text>
</comment>
<dbReference type="NCBIfam" id="TIGR01444">
    <property type="entry name" value="fkbM_fam"/>
    <property type="match status" value="1"/>
</dbReference>
<dbReference type="EMBL" id="JAMZEK010000002">
    <property type="protein sequence ID" value="MCP1374078.1"/>
    <property type="molecule type" value="Genomic_DNA"/>
</dbReference>
<dbReference type="PANTHER" id="PTHR34203">
    <property type="entry name" value="METHYLTRANSFERASE, FKBM FAMILY PROTEIN"/>
    <property type="match status" value="1"/>
</dbReference>
<evidence type="ECO:0000313" key="2">
    <source>
        <dbReference type="EMBL" id="MCP1374078.1"/>
    </source>
</evidence>
<evidence type="ECO:0000313" key="3">
    <source>
        <dbReference type="Proteomes" id="UP001204615"/>
    </source>
</evidence>
<keyword evidence="2" id="KW-0808">Transferase</keyword>
<gene>
    <name evidence="2" type="ORF">NC595_08380</name>
</gene>